<dbReference type="Proteomes" id="UP000008192">
    <property type="component" value="Chromosome"/>
</dbReference>
<dbReference type="KEGG" id="tpg:TPEGAU_0248"/>
<keyword evidence="1" id="KW-0472">Membrane</keyword>
<dbReference type="EMBL" id="CP002376">
    <property type="protein sequence ID" value="AEZ59508.1"/>
    <property type="molecule type" value="Genomic_DNA"/>
</dbReference>
<accession>A0AAU8PGI8</accession>
<keyword evidence="1" id="KW-1133">Transmembrane helix</keyword>
<reference evidence="3" key="1">
    <citation type="journal article" date="2012" name="PLoS Negl. Trop. Dis.">
        <title>Whole genome sequences of three Treponema pallidum ssp. pertenue strains: yaws and syphilis treponemes differ in less than 0.2% of the genome sequence.</title>
        <authorList>
            <person name="Cejkova D."/>
            <person name="Zobanikova M."/>
            <person name="Chen L."/>
            <person name="Pospisilova P."/>
            <person name="Strouhal M."/>
            <person name="Qin X."/>
            <person name="Mikalova L."/>
            <person name="Norris S.J."/>
            <person name="Muzny D.M."/>
            <person name="Gibbs R.A."/>
            <person name="Fulton L.L."/>
            <person name="Sodergren E."/>
            <person name="Weinstock G.M."/>
            <person name="Smajs D."/>
        </authorList>
    </citation>
    <scope>NUCLEOTIDE SEQUENCE [LARGE SCALE GENOMIC DNA]</scope>
    <source>
        <strain evidence="3">Gauthier</strain>
    </source>
</reference>
<dbReference type="AlphaFoldDB" id="A0AAU8PGI8"/>
<gene>
    <name evidence="2" type="ordered locus">TPEGAU_0248</name>
</gene>
<evidence type="ECO:0000256" key="1">
    <source>
        <dbReference type="SAM" id="Phobius"/>
    </source>
</evidence>
<protein>
    <submittedName>
        <fullName evidence="2">Uncharacterized protein</fullName>
    </submittedName>
</protein>
<sequence length="157" mass="17402">MIGDGAALYGVVRAVCWTLLLIIGVALAVQQLAGERCIRYVLFFERMRDGTVVCEPRYVRGHTQGGAVREVVRELLLGPQHHGYARLVDPAVRPLSCFSRGDTLYIDLPVGVLSPKYRTCSLHRAYELFERSVVLNCAPVKRVCFYVGGRAGFESDG</sequence>
<organism evidence="2 3">
    <name type="scientific">Treponema pallidum subsp. pertenue (strain Gauthier)</name>
    <dbReference type="NCBI Taxonomy" id="491080"/>
    <lineage>
        <taxon>Bacteria</taxon>
        <taxon>Pseudomonadati</taxon>
        <taxon>Spirochaetota</taxon>
        <taxon>Spirochaetia</taxon>
        <taxon>Spirochaetales</taxon>
        <taxon>Treponemataceae</taxon>
        <taxon>Treponema</taxon>
    </lineage>
</organism>
<dbReference type="RefSeq" id="WP_014342339.1">
    <property type="nucleotide sequence ID" value="NC_016843.1"/>
</dbReference>
<keyword evidence="1" id="KW-0812">Transmembrane</keyword>
<proteinExistence type="predicted"/>
<evidence type="ECO:0000313" key="2">
    <source>
        <dbReference type="EMBL" id="AEZ59508.1"/>
    </source>
</evidence>
<feature type="transmembrane region" description="Helical" evidence="1">
    <location>
        <begin position="6"/>
        <end position="29"/>
    </location>
</feature>
<evidence type="ECO:0000313" key="3">
    <source>
        <dbReference type="Proteomes" id="UP000008192"/>
    </source>
</evidence>
<name>A0AAU8PGI8_TREPG</name>